<feature type="repeat" description="ANK" evidence="3">
    <location>
        <begin position="698"/>
        <end position="730"/>
    </location>
</feature>
<dbReference type="SMART" id="SM00248">
    <property type="entry name" value="ANK"/>
    <property type="match status" value="13"/>
</dbReference>
<evidence type="ECO:0000313" key="8">
    <source>
        <dbReference type="Proteomes" id="UP000054859"/>
    </source>
</evidence>
<protein>
    <submittedName>
        <fullName evidence="6">Ankyrin repeat-containing protein</fullName>
    </submittedName>
</protein>
<keyword evidence="5" id="KW-0472">Membrane</keyword>
<feature type="coiled-coil region" evidence="4">
    <location>
        <begin position="342"/>
        <end position="369"/>
    </location>
</feature>
<evidence type="ECO:0000256" key="1">
    <source>
        <dbReference type="ARBA" id="ARBA00022737"/>
    </source>
</evidence>
<dbReference type="STRING" id="45056.Lade_1730"/>
<dbReference type="GO" id="GO:0045944">
    <property type="term" value="P:positive regulation of transcription by RNA polymerase II"/>
    <property type="evidence" value="ECO:0007669"/>
    <property type="project" value="TreeGrafter"/>
</dbReference>
<dbReference type="PROSITE" id="PS50088">
    <property type="entry name" value="ANK_REPEAT"/>
    <property type="match status" value="3"/>
</dbReference>
<dbReference type="Proteomes" id="UP000281170">
    <property type="component" value="Plasmid 19"/>
</dbReference>
<feature type="repeat" description="ANK" evidence="3">
    <location>
        <begin position="483"/>
        <end position="504"/>
    </location>
</feature>
<dbReference type="InterPro" id="IPR002110">
    <property type="entry name" value="Ankyrin_rpt"/>
</dbReference>
<evidence type="ECO:0000313" key="6">
    <source>
        <dbReference type="EMBL" id="KTC64923.1"/>
    </source>
</evidence>
<dbReference type="GO" id="GO:0000976">
    <property type="term" value="F:transcription cis-regulatory region binding"/>
    <property type="evidence" value="ECO:0007669"/>
    <property type="project" value="TreeGrafter"/>
</dbReference>
<keyword evidence="5" id="KW-0812">Transmembrane</keyword>
<keyword evidence="5" id="KW-1133">Transmembrane helix</keyword>
<accession>A0A0W0R1S2</accession>
<keyword evidence="7" id="KW-0614">Plasmid</keyword>
<feature type="repeat" description="ANK" evidence="3">
    <location>
        <begin position="813"/>
        <end position="845"/>
    </location>
</feature>
<dbReference type="SUPFAM" id="SSF48403">
    <property type="entry name" value="Ankyrin repeat"/>
    <property type="match status" value="3"/>
</dbReference>
<dbReference type="InterPro" id="IPR036770">
    <property type="entry name" value="Ankyrin_rpt-contain_sf"/>
</dbReference>
<name>A0A0W0R1S2_9GAMM</name>
<dbReference type="PANTHER" id="PTHR24193:SF121">
    <property type="entry name" value="ADA2A-CONTAINING COMPLEX COMPONENT 3, ISOFORM D"/>
    <property type="match status" value="1"/>
</dbReference>
<evidence type="ECO:0000256" key="4">
    <source>
        <dbReference type="SAM" id="Coils"/>
    </source>
</evidence>
<dbReference type="InterPro" id="IPR050663">
    <property type="entry name" value="Ankyrin-SOCS_Box"/>
</dbReference>
<reference evidence="7 9" key="2">
    <citation type="submission" date="2018-12" db="EMBL/GenBank/DDBJ databases">
        <authorList>
            <consortium name="Pathogen Informatics"/>
        </authorList>
    </citation>
    <scope>NUCLEOTIDE SEQUENCE [LARGE SCALE GENOMIC DNA]</scope>
    <source>
        <strain evidence="7 9">NCTC12735</strain>
        <plasmid evidence="9">19</plasmid>
    </source>
</reference>
<reference evidence="6 8" key="1">
    <citation type="submission" date="2015-11" db="EMBL/GenBank/DDBJ databases">
        <title>Identification of large and diverse effector repertoires of 38 Legionella species.</title>
        <authorList>
            <person name="Burstein D."/>
            <person name="Amaro F."/>
            <person name="Zusman T."/>
            <person name="Lifshitz Z."/>
            <person name="Cohen O."/>
            <person name="Gilbert J.A."/>
            <person name="Pupko T."/>
            <person name="Shuman H.A."/>
            <person name="Segal G."/>
        </authorList>
    </citation>
    <scope>NUCLEOTIDE SEQUENCE [LARGE SCALE GENOMIC DNA]</scope>
    <source>
        <strain evidence="6 8">1762-AUS-E</strain>
    </source>
</reference>
<dbReference type="PROSITE" id="PS50297">
    <property type="entry name" value="ANK_REP_REGION"/>
    <property type="match status" value="2"/>
</dbReference>
<dbReference type="EMBL" id="LR134428">
    <property type="protein sequence ID" value="VEH85606.1"/>
    <property type="molecule type" value="Genomic_DNA"/>
</dbReference>
<evidence type="ECO:0000313" key="9">
    <source>
        <dbReference type="Proteomes" id="UP000281170"/>
    </source>
</evidence>
<evidence type="ECO:0000256" key="2">
    <source>
        <dbReference type="ARBA" id="ARBA00023043"/>
    </source>
</evidence>
<feature type="transmembrane region" description="Helical" evidence="5">
    <location>
        <begin position="1505"/>
        <end position="1530"/>
    </location>
</feature>
<keyword evidence="4" id="KW-0175">Coiled coil</keyword>
<organism evidence="6 8">
    <name type="scientific">Legionella adelaidensis</name>
    <dbReference type="NCBI Taxonomy" id="45056"/>
    <lineage>
        <taxon>Bacteria</taxon>
        <taxon>Pseudomonadati</taxon>
        <taxon>Pseudomonadota</taxon>
        <taxon>Gammaproteobacteria</taxon>
        <taxon>Legionellales</taxon>
        <taxon>Legionellaceae</taxon>
        <taxon>Legionella</taxon>
    </lineage>
</organism>
<evidence type="ECO:0000256" key="3">
    <source>
        <dbReference type="PROSITE-ProRule" id="PRU00023"/>
    </source>
</evidence>
<dbReference type="KEGG" id="ladl:NCTC12735_01241"/>
<dbReference type="EMBL" id="LNKA01000016">
    <property type="protein sequence ID" value="KTC64923.1"/>
    <property type="molecule type" value="Genomic_DNA"/>
</dbReference>
<dbReference type="RefSeq" id="WP_058462804.1">
    <property type="nucleotide sequence ID" value="NZ_CAAAHS010000011.1"/>
</dbReference>
<evidence type="ECO:0000313" key="7">
    <source>
        <dbReference type="EMBL" id="VEH85606.1"/>
    </source>
</evidence>
<dbReference type="PANTHER" id="PTHR24193">
    <property type="entry name" value="ANKYRIN REPEAT PROTEIN"/>
    <property type="match status" value="1"/>
</dbReference>
<evidence type="ECO:0000256" key="5">
    <source>
        <dbReference type="SAM" id="Phobius"/>
    </source>
</evidence>
<keyword evidence="2 3" id="KW-0040">ANK repeat</keyword>
<dbReference type="PATRIC" id="fig|45056.6.peg.1786"/>
<sequence length="1552" mass="175627">MHITQQMVREFLQTSRVLLEELKAIPSTNPRQALILFENKLTLLKLNELFQEVTLKSLPLPQFREKVITFFKQRWDRIRGTYCAYTEKHHEVILNYTNMFCLDIARVLSDIPDDIYDLPPGEGPYFILMPTLQVDKDITNCNIHEYRLHEFVLSDDDTLFIPVYTTLAYAEGSATGKPCHLCTTDPEMKKFSSLSPSELKRVTHHSQYAQNYYQCIQSYHTQRLYASSFCTALGKLYEALKKGSVAIDIGHGQEFDAHAYANEGIVQFFEYWNDLPEETQKFYFDKYPAHIVRKRISLTEVIEEEWPSLEEILGRLARPKSADYSEVLYCVYLLGDYIDPIIKQEIKENDNISRALEKMATQRRFLENKMQEPAFFSDETTNCPPRVFPPIFELSPEQQRNLFPDVECNSPWLYLLENDIEYLSEILKKNPSLLRSSSLFTILTKKLQSGDYFFTRIINKGHLPLAQTLLEAHPQLIIQTNQNGDYPHHIAARIGNIELLEYLLPFYKGNETNKEGDTCLHIACKTENVDVFQLVAPSCSILVRNRQHENALDIAIQISCGDIIDSIVLASASMDARSQRSLFSRVEGGIYESSLSYIVLKRSHLLTPFLHSPFHSDNLSVLRGSSGQVPLLITATKRIQNLHQIEVLVGFDAELLLSTDSQKNTALHWAIANKSYEIVKFLAPLYAARKIVNIRNKDYFTPLHLAVQAQDPELTEILLQAGADIALFTISGTGVLKFALGHPALFKRLLMAGLFLSLNKQSIYLGQITPNQTCVLSYIIEEQPFYFAEAMASLMSFENPIHLVDTLRSRDKAGNTPLLLCLRHLELSEVELLLANGANILDENHLGNNALHAVVSSSTGNDIREKVQLILQVAPQLISLVNKEKETPLHALLRNMDISVEDKIAIALLLIKAGNPLTVTDKSEKTLLNLLEELKSVQQQVTQHVMPTLLLNAIKLPVHEQQILLRSYNVRRGIAVLIFSPSFRFPDILWFAAERYPSLLEPLILQLRNLPASHCAILLNNKNLQKQTLLIHAVIIDNLALVNNLLAVNINVLLFDDAGCTALHYAKNKKIIRALIKKGAQLEAQNVDGQTPLLKALMDNYPSTAICELLESGASIDPIRAFPLLATRHDSLGMSLMKRLVLLTFRQQIEFLTLIGMQYVARNIYFFARLRYPGRESELIEVLEKNHALGNLKLLMESRDDQGKTPLYLATEAGAVNIVNQILRLCSSICLDVDSENGEIKDTALIAAARLGNEKIVKALLQNNAQVGKKTIHGNTALHLCASREVDVRIYNHLLQYGAKWDCENTFGNTPFDIALVNLNVPCLIIMMHYGLPLTLRGHNGLNILDCADRKVFAVGDVLTAAALLSPSEQVEILKKIDDGRYQNIFNFTQIKYPEHLPSVLKKAGKEQEYAKAKVQLQKFIPLQEHIETLTAKKLEMQDKQSNKKYARAYITLSALIQTLKEQEAAFLFSDVDEQTKKRKLKVTCLQAIEQAKEVLSEHRSLVKLLARIFIAILTAPISLPLYACGFFSFKTDTHQKLESLQKDLNTMQIGA</sequence>
<proteinExistence type="predicted"/>
<keyword evidence="1" id="KW-0677">Repeat</keyword>
<dbReference type="Pfam" id="PF12796">
    <property type="entry name" value="Ank_2"/>
    <property type="match status" value="4"/>
</dbReference>
<dbReference type="Proteomes" id="UP000054859">
    <property type="component" value="Unassembled WGS sequence"/>
</dbReference>
<keyword evidence="8" id="KW-1185">Reference proteome</keyword>
<geneLocation type="plasmid" evidence="7 9">
    <name>19</name>
</geneLocation>
<dbReference type="OrthoDB" id="5649274at2"/>
<dbReference type="Gene3D" id="1.25.40.20">
    <property type="entry name" value="Ankyrin repeat-containing domain"/>
    <property type="match status" value="5"/>
</dbReference>
<gene>
    <name evidence="6" type="ORF">Lade_1730</name>
    <name evidence="7" type="ORF">NCTC12735_01241</name>
</gene>